<proteinExistence type="predicted"/>
<dbReference type="SUPFAM" id="SSF56219">
    <property type="entry name" value="DNase I-like"/>
    <property type="match status" value="1"/>
</dbReference>
<dbReference type="InterPro" id="IPR043502">
    <property type="entry name" value="DNA/RNA_pol_sf"/>
</dbReference>
<dbReference type="InterPro" id="IPR005135">
    <property type="entry name" value="Endo/exonuclease/phosphatase"/>
</dbReference>
<reference evidence="4 5" key="1">
    <citation type="submission" date="2016-02" db="EMBL/GenBank/DDBJ databases">
        <title>Genome analysis of coral dinoflagellate symbionts highlights evolutionary adaptations to a symbiotic lifestyle.</title>
        <authorList>
            <person name="Aranda M."/>
            <person name="Li Y."/>
            <person name="Liew Y.J."/>
            <person name="Baumgarten S."/>
            <person name="Simakov O."/>
            <person name="Wilson M."/>
            <person name="Piel J."/>
            <person name="Ashoor H."/>
            <person name="Bougouffa S."/>
            <person name="Bajic V.B."/>
            <person name="Ryu T."/>
            <person name="Ravasi T."/>
            <person name="Bayer T."/>
            <person name="Micklem G."/>
            <person name="Kim H."/>
            <person name="Bhak J."/>
            <person name="Lajeunesse T.C."/>
            <person name="Voolstra C.R."/>
        </authorList>
    </citation>
    <scope>NUCLEOTIDE SEQUENCE [LARGE SCALE GENOMIC DNA]</scope>
    <source>
        <strain evidence="4 5">CCMP2467</strain>
    </source>
</reference>
<dbReference type="Proteomes" id="UP000186817">
    <property type="component" value="Unassembled WGS sequence"/>
</dbReference>
<feature type="compositionally biased region" description="Gly residues" evidence="1">
    <location>
        <begin position="978"/>
        <end position="989"/>
    </location>
</feature>
<keyword evidence="5" id="KW-1185">Reference proteome</keyword>
<feature type="compositionally biased region" description="Polar residues" evidence="1">
    <location>
        <begin position="1003"/>
        <end position="1016"/>
    </location>
</feature>
<dbReference type="SUPFAM" id="SSF56672">
    <property type="entry name" value="DNA/RNA polymerases"/>
    <property type="match status" value="1"/>
</dbReference>
<protein>
    <submittedName>
        <fullName evidence="4">LINE-1 retrotransposable element ORF2 protein</fullName>
    </submittedName>
</protein>
<feature type="domain" description="Reverse transcriptase" evidence="2">
    <location>
        <begin position="634"/>
        <end position="831"/>
    </location>
</feature>
<gene>
    <name evidence="4" type="primary">Pol</name>
    <name evidence="4" type="ORF">AK812_SmicGene34753</name>
</gene>
<dbReference type="GO" id="GO:0003824">
    <property type="term" value="F:catalytic activity"/>
    <property type="evidence" value="ECO:0007669"/>
    <property type="project" value="InterPro"/>
</dbReference>
<dbReference type="OrthoDB" id="445474at2759"/>
<dbReference type="EMBL" id="LSRX01001045">
    <property type="protein sequence ID" value="OLP84392.1"/>
    <property type="molecule type" value="Genomic_DNA"/>
</dbReference>
<feature type="region of interest" description="Disordered" evidence="1">
    <location>
        <begin position="46"/>
        <end position="75"/>
    </location>
</feature>
<evidence type="ECO:0000313" key="5">
    <source>
        <dbReference type="Proteomes" id="UP000186817"/>
    </source>
</evidence>
<organism evidence="4 5">
    <name type="scientific">Symbiodinium microadriaticum</name>
    <name type="common">Dinoflagellate</name>
    <name type="synonym">Zooxanthella microadriatica</name>
    <dbReference type="NCBI Taxonomy" id="2951"/>
    <lineage>
        <taxon>Eukaryota</taxon>
        <taxon>Sar</taxon>
        <taxon>Alveolata</taxon>
        <taxon>Dinophyceae</taxon>
        <taxon>Suessiales</taxon>
        <taxon>Symbiodiniaceae</taxon>
        <taxon>Symbiodinium</taxon>
    </lineage>
</organism>
<sequence>MQRQKIVKRSLQRVHRRILRTGGAWYKGKWYNQDTASALTNRLYQQQTPASGTPAPHDSRANSRAQVHSVTTHLPSQSPRHLQVYTWNVGGLGGGLYDEILYYIHRHPVDVLVIQETKWRFTSRWDTHQYFFVHSGSSAADFKQGGLLTIVAKRLVDPGTLRYVDPLPGRLLRVQFYRHSQPCDVLNFYQHTWKATDHIRRLRTQALDHLTRTIHMIPKRSLMIIGGDFNATCVHSAPHVGRCVMERSQLWATDQEDLQALILGLHLCALNTFQSQHPHHTYMWGTQQSQIDYLFVRCDMADGLSRQSYAMHDHPLGAWRGGARHFLVHAQIPTHWRPWSGHASPSVAPAVDRHAIADALSGKADPRIQAFRTDVQSALNPAPASISELHDTVHTLALKHFPKPVPVRGPRPWQDGTLQQYASRMWGHLRSLRKWAARKDAHSSLQALFQCWRHSTLHLRMHRDARQQGRELRKQRRLSLLSDADQAIRQGQSRQFYQLIDKLAPKGRFRKFQMCKGGDLLTPAEELEVMRKHFVQLFNHDRPGNSTLSSTSLAETADTSFQVCSHELQVYLDKLPARKAGAPSTAPGAVWRACSDLISPTLAGLLNQRWDHSPLTPPEPWVRATLSLLLKPHKSGSAPKDFRPIGLLDALGKASISMLMSKIRADLEAYIRTSPQFAYLTGRSTSDALRRVYVHNTAARAMRMPSTRDPHYKRAGGKPVTLQGALQVCLDLTSAFDFVPRHLIAEALQDAGITGAPAQLLLSWLHACSYDLYVEGKCAHIPTNRGVKQGCPASPLLFAAFMTLITRRLSSRLTPEWVAQYLTMFADDFHVGKCFYGYNELEPGDNYVLSFEHPWNQFLTQCLADPDPVAIAPAQDAPVDAARSILTTGRVLRADPTSCDTTRNTSHIVSVSGSVASSTLFFNMATGAHSSQAAEEVLGQLQSCFGGVLANKRSAEEPGQMPPDQGDRAQKTGRGAIALGGSGKGFQGKGGRRRPGGRQQGRATPSSDNRSYASGSTLDSEDAELLHLLAKAVVRHEDTLSVLRRSTGWVFWIRSGENSILPMLADLAKTWYGKANSQEIQPNRVSLRVALMWGIMTCLKDKLTGLTQDQQAFAIRNTWADTNGSWNYQKWDAHHQTLIVDTTRPPLSTPQALESLGALLQVLNGDTLTRFAATQEIRADAQGKITFNADISLRAPGSEALYQELVRLQGSALFQIIGVQFKPEGYNRPPLIRRIHQLAG</sequence>
<dbReference type="Pfam" id="PF00078">
    <property type="entry name" value="RVT_1"/>
    <property type="match status" value="1"/>
</dbReference>
<dbReference type="InterPro" id="IPR036691">
    <property type="entry name" value="Endo/exonu/phosph_ase_sf"/>
</dbReference>
<dbReference type="InterPro" id="IPR000477">
    <property type="entry name" value="RT_dom"/>
</dbReference>
<feature type="region of interest" description="Disordered" evidence="1">
    <location>
        <begin position="952"/>
        <end position="1016"/>
    </location>
</feature>
<feature type="domain" description="Endonuclease/exonuclease/phosphatase" evidence="3">
    <location>
        <begin position="86"/>
        <end position="297"/>
    </location>
</feature>
<evidence type="ECO:0000313" key="4">
    <source>
        <dbReference type="EMBL" id="OLP84392.1"/>
    </source>
</evidence>
<evidence type="ECO:0000256" key="1">
    <source>
        <dbReference type="SAM" id="MobiDB-lite"/>
    </source>
</evidence>
<dbReference type="Pfam" id="PF03372">
    <property type="entry name" value="Exo_endo_phos"/>
    <property type="match status" value="1"/>
</dbReference>
<name>A0A1Q9CN89_SYMMI</name>
<dbReference type="Gene3D" id="3.60.10.10">
    <property type="entry name" value="Endonuclease/exonuclease/phosphatase"/>
    <property type="match status" value="1"/>
</dbReference>
<dbReference type="PANTHER" id="PTHR19446">
    <property type="entry name" value="REVERSE TRANSCRIPTASES"/>
    <property type="match status" value="1"/>
</dbReference>
<dbReference type="AlphaFoldDB" id="A0A1Q9CN89"/>
<evidence type="ECO:0000259" key="3">
    <source>
        <dbReference type="Pfam" id="PF03372"/>
    </source>
</evidence>
<comment type="caution">
    <text evidence="4">The sequence shown here is derived from an EMBL/GenBank/DDBJ whole genome shotgun (WGS) entry which is preliminary data.</text>
</comment>
<feature type="compositionally biased region" description="Polar residues" evidence="1">
    <location>
        <begin position="62"/>
        <end position="75"/>
    </location>
</feature>
<evidence type="ECO:0000259" key="2">
    <source>
        <dbReference type="Pfam" id="PF00078"/>
    </source>
</evidence>
<accession>A0A1Q9CN89</accession>